<keyword evidence="2" id="KW-0560">Oxidoreductase</keyword>
<dbReference type="PANTHER" id="PTHR34846:SF10">
    <property type="entry name" value="CYTOPLASMIC PROTEIN"/>
    <property type="match status" value="1"/>
</dbReference>
<evidence type="ECO:0000313" key="2">
    <source>
        <dbReference type="EMBL" id="POR51938.1"/>
    </source>
</evidence>
<accession>A0A2S4MB24</accession>
<comment type="caution">
    <text evidence="2">The sequence shown here is derived from an EMBL/GenBank/DDBJ whole genome shotgun (WGS) entry which is preliminary data.</text>
</comment>
<feature type="domain" description="Carboxymuconolactone decarboxylase-like" evidence="1">
    <location>
        <begin position="14"/>
        <end position="94"/>
    </location>
</feature>
<dbReference type="RefSeq" id="WP_103718524.1">
    <property type="nucleotide sequence ID" value="NZ_PQFZ01000006.1"/>
</dbReference>
<dbReference type="InterPro" id="IPR003779">
    <property type="entry name" value="CMD-like"/>
</dbReference>
<sequence>MSIRIDYEKVAPAGYRALGGVYAYVKQAGLGGVLVELVFLRISQINGCAYCLDLHTRDLVGNGVAPEKLALVQVWREAGLVFDDRERAALRWAETVTRVAETAIPDHEFEAVSAVFGEKEIVDLTIAIGLMNTFNRIAIGFRRPPSIAEGRSNRAVARATMPRVG</sequence>
<dbReference type="Gene3D" id="1.20.1290.10">
    <property type="entry name" value="AhpD-like"/>
    <property type="match status" value="1"/>
</dbReference>
<dbReference type="NCBIfam" id="TIGR00778">
    <property type="entry name" value="ahpD_dom"/>
    <property type="match status" value="1"/>
</dbReference>
<reference evidence="2 3" key="1">
    <citation type="submission" date="2018-01" db="EMBL/GenBank/DDBJ databases">
        <title>Genomic Encyclopedia of Type Strains, Phase III (KMG-III): the genomes of soil and plant-associated and newly described type strains.</title>
        <authorList>
            <person name="Whitman W."/>
        </authorList>
    </citation>
    <scope>NUCLEOTIDE SEQUENCE [LARGE SCALE GENOMIC DNA]</scope>
    <source>
        <strain evidence="2 3">1131</strain>
    </source>
</reference>
<dbReference type="OrthoDB" id="9801997at2"/>
<name>A0A2S4MB24_9HYPH</name>
<organism evidence="2 3">
    <name type="scientific">Bosea psychrotolerans</name>
    <dbReference type="NCBI Taxonomy" id="1871628"/>
    <lineage>
        <taxon>Bacteria</taxon>
        <taxon>Pseudomonadati</taxon>
        <taxon>Pseudomonadota</taxon>
        <taxon>Alphaproteobacteria</taxon>
        <taxon>Hyphomicrobiales</taxon>
        <taxon>Boseaceae</taxon>
        <taxon>Bosea</taxon>
    </lineage>
</organism>
<evidence type="ECO:0000259" key="1">
    <source>
        <dbReference type="Pfam" id="PF02627"/>
    </source>
</evidence>
<dbReference type="GO" id="GO:0051920">
    <property type="term" value="F:peroxiredoxin activity"/>
    <property type="evidence" value="ECO:0007669"/>
    <property type="project" value="InterPro"/>
</dbReference>
<dbReference type="SUPFAM" id="SSF69118">
    <property type="entry name" value="AhpD-like"/>
    <property type="match status" value="1"/>
</dbReference>
<evidence type="ECO:0000313" key="3">
    <source>
        <dbReference type="Proteomes" id="UP000236919"/>
    </source>
</evidence>
<protein>
    <submittedName>
        <fullName evidence="2">AhpD family alkylhydroperoxidase</fullName>
    </submittedName>
</protein>
<dbReference type="InterPro" id="IPR004675">
    <property type="entry name" value="AhpD_core"/>
</dbReference>
<keyword evidence="3" id="KW-1185">Reference proteome</keyword>
<dbReference type="PANTHER" id="PTHR34846">
    <property type="entry name" value="4-CARBOXYMUCONOLACTONE DECARBOXYLASE FAMILY PROTEIN (AFU_ORTHOLOGUE AFUA_6G11590)"/>
    <property type="match status" value="1"/>
</dbReference>
<dbReference type="AlphaFoldDB" id="A0A2S4MB24"/>
<keyword evidence="2" id="KW-0575">Peroxidase</keyword>
<dbReference type="Pfam" id="PF02627">
    <property type="entry name" value="CMD"/>
    <property type="match status" value="1"/>
</dbReference>
<dbReference type="EMBL" id="PQFZ01000006">
    <property type="protein sequence ID" value="POR51938.1"/>
    <property type="molecule type" value="Genomic_DNA"/>
</dbReference>
<dbReference type="Proteomes" id="UP000236919">
    <property type="component" value="Unassembled WGS sequence"/>
</dbReference>
<proteinExistence type="predicted"/>
<dbReference type="InterPro" id="IPR029032">
    <property type="entry name" value="AhpD-like"/>
</dbReference>
<gene>
    <name evidence="2" type="ORF">CYD53_106222</name>
</gene>